<organism evidence="2">
    <name type="scientific">uncultured Thermomicrobiales bacterium</name>
    <dbReference type="NCBI Taxonomy" id="1645740"/>
    <lineage>
        <taxon>Bacteria</taxon>
        <taxon>Pseudomonadati</taxon>
        <taxon>Thermomicrobiota</taxon>
        <taxon>Thermomicrobia</taxon>
        <taxon>Thermomicrobiales</taxon>
        <taxon>environmental samples</taxon>
    </lineage>
</organism>
<feature type="compositionally biased region" description="Basic and acidic residues" evidence="1">
    <location>
        <begin position="128"/>
        <end position="142"/>
    </location>
</feature>
<proteinExistence type="predicted"/>
<feature type="compositionally biased region" description="Basic residues" evidence="1">
    <location>
        <begin position="143"/>
        <end position="152"/>
    </location>
</feature>
<dbReference type="AlphaFoldDB" id="A0A6J4U0X5"/>
<keyword evidence="2" id="KW-0472">Membrane</keyword>
<sequence length="168" mass="18049">VRPETALGRSTRAAAPPRSEGEDPLALERADGVRGAAGIRRGRRLGHVPARPRLGVVGDPGGGRAPDRNDHGRAGAGVALEPVAVRDRRAGGGPPARVADRDPDLDPDDSDPARRHPPQPAPAPLRPVQRDPLHRGRRDRGPRPRRRHRRLRPRPDRGAGEHAGRLAV</sequence>
<feature type="non-terminal residue" evidence="2">
    <location>
        <position position="168"/>
    </location>
</feature>
<reference evidence="2" key="1">
    <citation type="submission" date="2020-02" db="EMBL/GenBank/DDBJ databases">
        <authorList>
            <person name="Meier V. D."/>
        </authorList>
    </citation>
    <scope>NUCLEOTIDE SEQUENCE</scope>
    <source>
        <strain evidence="2">AVDCRST_MAG73</strain>
    </source>
</reference>
<feature type="region of interest" description="Disordered" evidence="1">
    <location>
        <begin position="1"/>
        <end position="168"/>
    </location>
</feature>
<feature type="non-terminal residue" evidence="2">
    <location>
        <position position="1"/>
    </location>
</feature>
<evidence type="ECO:0000313" key="2">
    <source>
        <dbReference type="EMBL" id="CAA9536595.1"/>
    </source>
</evidence>
<accession>A0A6J4U0X5</accession>
<keyword evidence="2" id="KW-0812">Transmembrane</keyword>
<evidence type="ECO:0000256" key="1">
    <source>
        <dbReference type="SAM" id="MobiDB-lite"/>
    </source>
</evidence>
<feature type="compositionally biased region" description="Basic and acidic residues" evidence="1">
    <location>
        <begin position="153"/>
        <end position="168"/>
    </location>
</feature>
<protein>
    <submittedName>
        <fullName evidence="2">Transmembrane protein, distant homology with ydbS</fullName>
    </submittedName>
</protein>
<dbReference type="EMBL" id="CADCWE010000087">
    <property type="protein sequence ID" value="CAA9536595.1"/>
    <property type="molecule type" value="Genomic_DNA"/>
</dbReference>
<name>A0A6J4U0X5_9BACT</name>
<gene>
    <name evidence="2" type="ORF">AVDCRST_MAG73-1533</name>
</gene>